<protein>
    <submittedName>
        <fullName evidence="3">Integrase</fullName>
    </submittedName>
</protein>
<dbReference type="Proteomes" id="UP001571980">
    <property type="component" value="Unassembled WGS sequence"/>
</dbReference>
<keyword evidence="1" id="KW-0233">DNA recombination</keyword>
<evidence type="ECO:0000256" key="1">
    <source>
        <dbReference type="ARBA" id="ARBA00023172"/>
    </source>
</evidence>
<evidence type="ECO:0000313" key="3">
    <source>
        <dbReference type="EMBL" id="MFA4805390.1"/>
    </source>
</evidence>
<dbReference type="SUPFAM" id="SSF56349">
    <property type="entry name" value="DNA breaking-rejoining enzymes"/>
    <property type="match status" value="1"/>
</dbReference>
<gene>
    <name evidence="3" type="ORF">P8X34_11700</name>
</gene>
<evidence type="ECO:0000313" key="4">
    <source>
        <dbReference type="Proteomes" id="UP001571980"/>
    </source>
</evidence>
<dbReference type="InterPro" id="IPR011010">
    <property type="entry name" value="DNA_brk_join_enz"/>
</dbReference>
<name>A0ABV4T6S8_9EURY</name>
<proteinExistence type="predicted"/>
<keyword evidence="4" id="KW-1185">Reference proteome</keyword>
<feature type="domain" description="Integrase SSV1 C-terminal" evidence="2">
    <location>
        <begin position="140"/>
        <end position="301"/>
    </location>
</feature>
<accession>A0ABV4T6S8</accession>
<dbReference type="InterPro" id="IPR013762">
    <property type="entry name" value="Integrase-like_cat_sf"/>
</dbReference>
<evidence type="ECO:0000259" key="2">
    <source>
        <dbReference type="Pfam" id="PF16795"/>
    </source>
</evidence>
<comment type="caution">
    <text evidence="3">The sequence shown here is derived from an EMBL/GenBank/DDBJ whole genome shotgun (WGS) entry which is preliminary data.</text>
</comment>
<reference evidence="3 4" key="1">
    <citation type="submission" date="2023-03" db="EMBL/GenBank/DDBJ databases">
        <title>Speciation in Pyrococcus: adaptation to high temperature as a mechanism.</title>
        <authorList>
            <person name="Gu J."/>
        </authorList>
    </citation>
    <scope>NUCLEOTIDE SEQUENCE [LARGE SCALE GENOMIC DNA]</scope>
    <source>
        <strain evidence="3 4">LMOA34</strain>
    </source>
</reference>
<dbReference type="RefSeq" id="WP_372824950.1">
    <property type="nucleotide sequence ID" value="NZ_JARRIF010000001.1"/>
</dbReference>
<dbReference type="InterPro" id="IPR031857">
    <property type="entry name" value="Integrase_SSV1_C"/>
</dbReference>
<dbReference type="EMBL" id="JARRIG010000008">
    <property type="protein sequence ID" value="MFA4805390.1"/>
    <property type="molecule type" value="Genomic_DNA"/>
</dbReference>
<dbReference type="Gene3D" id="1.10.443.10">
    <property type="entry name" value="Intergrase catalytic core"/>
    <property type="match status" value="1"/>
</dbReference>
<dbReference type="Pfam" id="PF16795">
    <property type="entry name" value="Phage_integr_3"/>
    <property type="match status" value="1"/>
</dbReference>
<organism evidence="3 4">
    <name type="scientific">Pyrococcus kukulkanii</name>
    <dbReference type="NCBI Taxonomy" id="1609559"/>
    <lineage>
        <taxon>Archaea</taxon>
        <taxon>Methanobacteriati</taxon>
        <taxon>Methanobacteriota</taxon>
        <taxon>Thermococci</taxon>
        <taxon>Thermococcales</taxon>
        <taxon>Thermococcaceae</taxon>
        <taxon>Pyrococcus</taxon>
    </lineage>
</organism>
<sequence>MRLFHENLIPKEVRITLAGRAGFEPATTGLKALQRGVHLVWSHYKEQFWEWLLEKVEKQELTLKTAKSYYSQLERFFKRNRIYTKRELRVAYEATGKNKHLGNALRNFFNFLEDKEIITSAEALEWKRFIKLKRSNVREVFVTDEEIREAFEVIKKRFGYLGEVVFKVTFYTGLRLTHVVELLNNLDKFELIVVNDKVARFSISKVAKGTKPAFVAYMPRELAETLTPLDITYEMAKNRTRYKRVSVNTMRKWFYTFLAKHGIRDSIIDFIQGRGAIRIGTKVYLQKIVLADEAYSRIVDDLKRVLEG</sequence>